<evidence type="ECO:0000313" key="3">
    <source>
        <dbReference type="Proteomes" id="UP000253845"/>
    </source>
</evidence>
<keyword evidence="1" id="KW-0732">Signal</keyword>
<dbReference type="EMBL" id="KZ851914">
    <property type="protein sequence ID" value="RDH20590.1"/>
    <property type="molecule type" value="Genomic_DNA"/>
</dbReference>
<organism evidence="2 3">
    <name type="scientific">Aspergillus niger ATCC 13496</name>
    <dbReference type="NCBI Taxonomy" id="1353008"/>
    <lineage>
        <taxon>Eukaryota</taxon>
        <taxon>Fungi</taxon>
        <taxon>Dikarya</taxon>
        <taxon>Ascomycota</taxon>
        <taxon>Pezizomycotina</taxon>
        <taxon>Eurotiomycetes</taxon>
        <taxon>Eurotiomycetidae</taxon>
        <taxon>Eurotiales</taxon>
        <taxon>Aspergillaceae</taxon>
        <taxon>Aspergillus</taxon>
        <taxon>Aspergillus subgen. Circumdati</taxon>
    </lineage>
</organism>
<evidence type="ECO:0000256" key="1">
    <source>
        <dbReference type="SAM" id="SignalP"/>
    </source>
</evidence>
<dbReference type="VEuPathDB" id="FungiDB:M747DRAFT_315081"/>
<dbReference type="AlphaFoldDB" id="A0A370C1S0"/>
<sequence length="162" mass="18175">MATAGFLRALMVFGSLEVSNLASAGLHGDPLLFRAELGKIQRFRVLCVDQFRNLILTSRQANDSENAVVRQCFCSYTWVISSAVNPVHNTSILMFDGAAHSSLRQGIMYEEIPFLQDFNVTLVVHIIFTGHTDCQAIFRQNLEKTLHCPPTVRFEAELLWAS</sequence>
<protein>
    <submittedName>
        <fullName evidence="2">Uncharacterized protein</fullName>
    </submittedName>
</protein>
<evidence type="ECO:0000313" key="2">
    <source>
        <dbReference type="EMBL" id="RDH20590.1"/>
    </source>
</evidence>
<accession>A0A370C1S0</accession>
<feature type="signal peptide" evidence="1">
    <location>
        <begin position="1"/>
        <end position="24"/>
    </location>
</feature>
<proteinExistence type="predicted"/>
<feature type="chain" id="PRO_5016679115" evidence="1">
    <location>
        <begin position="25"/>
        <end position="162"/>
    </location>
</feature>
<name>A0A370C1S0_ASPNG</name>
<reference evidence="2 3" key="1">
    <citation type="submission" date="2018-07" db="EMBL/GenBank/DDBJ databases">
        <title>Section-level genome sequencing of Aspergillus section Nigri to investigate inter- and intra-species variation.</title>
        <authorList>
            <consortium name="DOE Joint Genome Institute"/>
            <person name="Vesth T.C."/>
            <person name="Nybo J.L."/>
            <person name="Theobald S."/>
            <person name="Frisvad J.C."/>
            <person name="Larsen T.O."/>
            <person name="Nielsen K.F."/>
            <person name="Hoof J.B."/>
            <person name="Brandl J."/>
            <person name="Salamov A."/>
            <person name="Riley R."/>
            <person name="Gladden J.M."/>
            <person name="Phatale P."/>
            <person name="Nielsen M.T."/>
            <person name="Lyhne E.K."/>
            <person name="Kogle M.E."/>
            <person name="Strasser K."/>
            <person name="McDonnell E."/>
            <person name="Barry K."/>
            <person name="Clum A."/>
            <person name="Chen C."/>
            <person name="Nolan M."/>
            <person name="Sandor L."/>
            <person name="Kuo A."/>
            <person name="Lipzen A."/>
            <person name="Hainaut M."/>
            <person name="Drula E."/>
            <person name="Tsang A."/>
            <person name="Magnuson J.K."/>
            <person name="Henrissat B."/>
            <person name="Wiebenga A."/>
            <person name="Simmons B.A."/>
            <person name="Makela M.R."/>
            <person name="De vries R.P."/>
            <person name="Grigoriev I.V."/>
            <person name="Mortensen U.H."/>
            <person name="Baker S.E."/>
            <person name="Andersen M.R."/>
        </authorList>
    </citation>
    <scope>NUCLEOTIDE SEQUENCE [LARGE SCALE GENOMIC DNA]</scope>
    <source>
        <strain evidence="2 3">ATCC 13496</strain>
    </source>
</reference>
<gene>
    <name evidence="2" type="ORF">M747DRAFT_315081</name>
</gene>
<dbReference type="Proteomes" id="UP000253845">
    <property type="component" value="Unassembled WGS sequence"/>
</dbReference>